<protein>
    <submittedName>
        <fullName evidence="1">DUF3419 family protein</fullName>
    </submittedName>
</protein>
<reference evidence="1" key="2">
    <citation type="journal article" date="2021" name="PeerJ">
        <title>Extensive microbial diversity within the chicken gut microbiome revealed by metagenomics and culture.</title>
        <authorList>
            <person name="Gilroy R."/>
            <person name="Ravi A."/>
            <person name="Getino M."/>
            <person name="Pursley I."/>
            <person name="Horton D.L."/>
            <person name="Alikhan N.F."/>
            <person name="Baker D."/>
            <person name="Gharbi K."/>
            <person name="Hall N."/>
            <person name="Watson M."/>
            <person name="Adriaenssens E.M."/>
            <person name="Foster-Nyarko E."/>
            <person name="Jarju S."/>
            <person name="Secka A."/>
            <person name="Antonio M."/>
            <person name="Oren A."/>
            <person name="Chaudhuri R.R."/>
            <person name="La Ragione R."/>
            <person name="Hildebrand F."/>
            <person name="Pallen M.J."/>
        </authorList>
    </citation>
    <scope>NUCLEOTIDE SEQUENCE</scope>
    <source>
        <strain evidence="1">CHK165-10780</strain>
    </source>
</reference>
<organism evidence="1 2">
    <name type="scientific">Candidatus Faecenecus gallistercoris</name>
    <dbReference type="NCBI Taxonomy" id="2840793"/>
    <lineage>
        <taxon>Bacteria</taxon>
        <taxon>Bacillati</taxon>
        <taxon>Bacillota</taxon>
        <taxon>Bacillota incertae sedis</taxon>
        <taxon>Candidatus Faecenecus</taxon>
    </lineage>
</organism>
<gene>
    <name evidence="1" type="ORF">IAC85_00815</name>
</gene>
<dbReference type="EMBL" id="DVFU01000021">
    <property type="protein sequence ID" value="HIQ64260.1"/>
    <property type="molecule type" value="Genomic_DNA"/>
</dbReference>
<accession>A0A9D0Z0L2</accession>
<dbReference type="AlphaFoldDB" id="A0A9D0Z0L2"/>
<name>A0A9D0Z0L2_9FIRM</name>
<dbReference type="InterPro" id="IPR021829">
    <property type="entry name" value="DUF3419"/>
</dbReference>
<proteinExistence type="predicted"/>
<dbReference type="Proteomes" id="UP000886725">
    <property type="component" value="Unassembled WGS sequence"/>
</dbReference>
<evidence type="ECO:0000313" key="2">
    <source>
        <dbReference type="Proteomes" id="UP000886725"/>
    </source>
</evidence>
<sequence length="306" mass="35453">MTNHEVEKDVKEALRIIRNGFSVPHFLVQSDYSKVFAFSNEWIPGYLPYFSIANQPALTITGSLDQALFLAQNGASSIDAFDKNPLVKYYGELKLAAIRCLSREEFLEFIPTSDNPDASFSPKICNEIFYEMPEDAQKFWFSIYRNVKDSRKIANLFRTEMVPLISDANYYSEENYDNLQKRLNQINIRFYTADFSSLPQCILNKKGYYGTILLSNIFDWGDFRPYGAADYVTELHSFYSVVEHVVKPMLTDDGVCLARYYFGDHRDDVETFMEHHSLEDCPKEYVKVRGVPSVDLYRKSKFLGND</sequence>
<dbReference type="Pfam" id="PF11899">
    <property type="entry name" value="DUF3419"/>
    <property type="match status" value="1"/>
</dbReference>
<reference evidence="1" key="1">
    <citation type="submission" date="2020-10" db="EMBL/GenBank/DDBJ databases">
        <authorList>
            <person name="Gilroy R."/>
        </authorList>
    </citation>
    <scope>NUCLEOTIDE SEQUENCE</scope>
    <source>
        <strain evidence="1">CHK165-10780</strain>
    </source>
</reference>
<comment type="caution">
    <text evidence="1">The sequence shown here is derived from an EMBL/GenBank/DDBJ whole genome shotgun (WGS) entry which is preliminary data.</text>
</comment>
<evidence type="ECO:0000313" key="1">
    <source>
        <dbReference type="EMBL" id="HIQ64260.1"/>
    </source>
</evidence>